<keyword evidence="3" id="KW-1003">Cell membrane</keyword>
<dbReference type="InterPro" id="IPR001851">
    <property type="entry name" value="ABC_transp_permease"/>
</dbReference>
<keyword evidence="11" id="KW-1185">Reference proteome</keyword>
<feature type="transmembrane region" description="Helical" evidence="9">
    <location>
        <begin position="220"/>
        <end position="248"/>
    </location>
</feature>
<evidence type="ECO:0000256" key="6">
    <source>
        <dbReference type="ARBA" id="ARBA00022989"/>
    </source>
</evidence>
<feature type="transmembrane region" description="Helical" evidence="9">
    <location>
        <begin position="7"/>
        <end position="29"/>
    </location>
</feature>
<feature type="transmembrane region" description="Helical" evidence="9">
    <location>
        <begin position="135"/>
        <end position="157"/>
    </location>
</feature>
<evidence type="ECO:0000256" key="7">
    <source>
        <dbReference type="ARBA" id="ARBA00023136"/>
    </source>
</evidence>
<evidence type="ECO:0000256" key="4">
    <source>
        <dbReference type="ARBA" id="ARBA00022692"/>
    </source>
</evidence>
<evidence type="ECO:0000256" key="2">
    <source>
        <dbReference type="ARBA" id="ARBA00022448"/>
    </source>
</evidence>
<sequence>MPALTTVIVQAVTISALYALVAIGFTLIFGVGGVLNLAHGASITIGAYTAYLTTRVYGLDIALGILAALAVTGLFGAVLYLGMVKRIEDEPILVMITTLVTAVAIEQVFLIAYGTQPKAIPSLLSGNVTLAGSNVQLNMVAVFVLSWLVIGALFAFVNYTKAGKALLATSMTRKGAALVGIEADRINLVTWVLAGAIAGVAGVFLGSFQTAYPLMGQTPLVLSFTIVVLGGIGSIKGSVLGAYLIGFLEIATIQYVSSSLTGLTPLLVLVLVLLAKPEGLFGRELVEA</sequence>
<evidence type="ECO:0000313" key="11">
    <source>
        <dbReference type="Proteomes" id="UP001596547"/>
    </source>
</evidence>
<dbReference type="RefSeq" id="WP_276305486.1">
    <property type="nucleotide sequence ID" value="NZ_CP119992.1"/>
</dbReference>
<keyword evidence="4 9" id="KW-0812">Transmembrane</keyword>
<organism evidence="10 11">
    <name type="scientific">Halomarina halobia</name>
    <dbReference type="NCBI Taxonomy" id="3033386"/>
    <lineage>
        <taxon>Archaea</taxon>
        <taxon>Methanobacteriati</taxon>
        <taxon>Methanobacteriota</taxon>
        <taxon>Stenosarchaea group</taxon>
        <taxon>Halobacteria</taxon>
        <taxon>Halobacteriales</taxon>
        <taxon>Natronomonadaceae</taxon>
        <taxon>Halomarina</taxon>
    </lineage>
</organism>
<proteinExistence type="inferred from homology"/>
<dbReference type="Proteomes" id="UP001596547">
    <property type="component" value="Unassembled WGS sequence"/>
</dbReference>
<protein>
    <submittedName>
        <fullName evidence="10">Branched-chain amino acid ABC transporter permease</fullName>
    </submittedName>
</protein>
<dbReference type="CDD" id="cd06582">
    <property type="entry name" value="TM_PBP1_LivH_like"/>
    <property type="match status" value="1"/>
</dbReference>
<reference evidence="10 11" key="1">
    <citation type="journal article" date="2019" name="Int. J. Syst. Evol. Microbiol.">
        <title>The Global Catalogue of Microorganisms (GCM) 10K type strain sequencing project: providing services to taxonomists for standard genome sequencing and annotation.</title>
        <authorList>
            <consortium name="The Broad Institute Genomics Platform"/>
            <consortium name="The Broad Institute Genome Sequencing Center for Infectious Disease"/>
            <person name="Wu L."/>
            <person name="Ma J."/>
        </authorList>
    </citation>
    <scope>NUCLEOTIDE SEQUENCE [LARGE SCALE GENOMIC DNA]</scope>
    <source>
        <strain evidence="10 11">PSR21</strain>
    </source>
</reference>
<keyword evidence="2" id="KW-0813">Transport</keyword>
<dbReference type="EMBL" id="JBHTBF010000001">
    <property type="protein sequence ID" value="MFC7316088.1"/>
    <property type="molecule type" value="Genomic_DNA"/>
</dbReference>
<dbReference type="Pfam" id="PF02653">
    <property type="entry name" value="BPD_transp_2"/>
    <property type="match status" value="1"/>
</dbReference>
<comment type="caution">
    <text evidence="10">The sequence shown here is derived from an EMBL/GenBank/DDBJ whole genome shotgun (WGS) entry which is preliminary data.</text>
</comment>
<dbReference type="GO" id="GO:0005886">
    <property type="term" value="C:plasma membrane"/>
    <property type="evidence" value="ECO:0007669"/>
    <property type="project" value="UniProtKB-SubCell"/>
</dbReference>
<name>A0ABD6A789_9EURY</name>
<evidence type="ECO:0000313" key="10">
    <source>
        <dbReference type="EMBL" id="MFC7316088.1"/>
    </source>
</evidence>
<evidence type="ECO:0000256" key="5">
    <source>
        <dbReference type="ARBA" id="ARBA00022970"/>
    </source>
</evidence>
<dbReference type="InterPro" id="IPR052157">
    <property type="entry name" value="BCAA_transport_permease"/>
</dbReference>
<comment type="subcellular location">
    <subcellularLocation>
        <location evidence="1">Cell membrane</location>
        <topology evidence="1">Multi-pass membrane protein</topology>
    </subcellularLocation>
</comment>
<feature type="transmembrane region" description="Helical" evidence="9">
    <location>
        <begin position="93"/>
        <end position="115"/>
    </location>
</feature>
<comment type="similarity">
    <text evidence="8">Belongs to the binding-protein-dependent transport system permease family. LivHM subfamily.</text>
</comment>
<accession>A0ABD6A789</accession>
<keyword evidence="5" id="KW-0029">Amino-acid transport</keyword>
<dbReference type="PANTHER" id="PTHR11795">
    <property type="entry name" value="BRANCHED-CHAIN AMINO ACID TRANSPORT SYSTEM PERMEASE PROTEIN LIVH"/>
    <property type="match status" value="1"/>
</dbReference>
<evidence type="ECO:0000256" key="3">
    <source>
        <dbReference type="ARBA" id="ARBA00022475"/>
    </source>
</evidence>
<keyword evidence="6 9" id="KW-1133">Transmembrane helix</keyword>
<evidence type="ECO:0000256" key="9">
    <source>
        <dbReference type="SAM" id="Phobius"/>
    </source>
</evidence>
<dbReference type="GeneID" id="79315067"/>
<evidence type="ECO:0000256" key="8">
    <source>
        <dbReference type="ARBA" id="ARBA00037998"/>
    </source>
</evidence>
<dbReference type="GO" id="GO:0006865">
    <property type="term" value="P:amino acid transport"/>
    <property type="evidence" value="ECO:0007669"/>
    <property type="project" value="UniProtKB-KW"/>
</dbReference>
<dbReference type="AlphaFoldDB" id="A0ABD6A789"/>
<keyword evidence="7 9" id="KW-0472">Membrane</keyword>
<feature type="transmembrane region" description="Helical" evidence="9">
    <location>
        <begin position="188"/>
        <end position="208"/>
    </location>
</feature>
<feature type="transmembrane region" description="Helical" evidence="9">
    <location>
        <begin position="61"/>
        <end position="81"/>
    </location>
</feature>
<dbReference type="PANTHER" id="PTHR11795:SF450">
    <property type="entry name" value="ABC TRANSPORTER PERMEASE PROTEIN"/>
    <property type="match status" value="1"/>
</dbReference>
<gene>
    <name evidence="10" type="ORF">ACFQPE_04660</name>
</gene>
<evidence type="ECO:0000256" key="1">
    <source>
        <dbReference type="ARBA" id="ARBA00004651"/>
    </source>
</evidence>
<feature type="transmembrane region" description="Helical" evidence="9">
    <location>
        <begin position="255"/>
        <end position="275"/>
    </location>
</feature>